<keyword evidence="4" id="KW-1185">Reference proteome</keyword>
<dbReference type="SUPFAM" id="SSF51735">
    <property type="entry name" value="NAD(P)-binding Rossmann-fold domains"/>
    <property type="match status" value="1"/>
</dbReference>
<dbReference type="Gene3D" id="3.30.360.10">
    <property type="entry name" value="Dihydrodipicolinate Reductase, domain 2"/>
    <property type="match status" value="1"/>
</dbReference>
<feature type="domain" description="Gfo/Idh/MocA-like oxidoreductase N-terminal" evidence="1">
    <location>
        <begin position="48"/>
        <end position="166"/>
    </location>
</feature>
<proteinExistence type="predicted"/>
<evidence type="ECO:0000259" key="2">
    <source>
        <dbReference type="Pfam" id="PF19051"/>
    </source>
</evidence>
<dbReference type="InterPro" id="IPR050463">
    <property type="entry name" value="Gfo/Idh/MocA_oxidrdct_glycsds"/>
</dbReference>
<dbReference type="GO" id="GO:0000166">
    <property type="term" value="F:nucleotide binding"/>
    <property type="evidence" value="ECO:0007669"/>
    <property type="project" value="InterPro"/>
</dbReference>
<dbReference type="InterPro" id="IPR000683">
    <property type="entry name" value="Gfo/Idh/MocA-like_OxRdtase_N"/>
</dbReference>
<accession>A0A1I2C326</accession>
<dbReference type="Pfam" id="PF19051">
    <property type="entry name" value="GFO_IDH_MocA_C2"/>
    <property type="match status" value="1"/>
</dbReference>
<evidence type="ECO:0000313" key="4">
    <source>
        <dbReference type="Proteomes" id="UP000199513"/>
    </source>
</evidence>
<dbReference type="Pfam" id="PF01408">
    <property type="entry name" value="GFO_IDH_MocA"/>
    <property type="match status" value="1"/>
</dbReference>
<dbReference type="PANTHER" id="PTHR43818:SF10">
    <property type="entry name" value="NADH-DEPENDENT DEHYDROGENASE-RELATED"/>
    <property type="match status" value="1"/>
</dbReference>
<dbReference type="STRING" id="1003.SAMN04488541_100465"/>
<dbReference type="Gene3D" id="3.40.50.720">
    <property type="entry name" value="NAD(P)-binding Rossmann-like Domain"/>
    <property type="match status" value="1"/>
</dbReference>
<evidence type="ECO:0000259" key="1">
    <source>
        <dbReference type="Pfam" id="PF01408"/>
    </source>
</evidence>
<evidence type="ECO:0000313" key="3">
    <source>
        <dbReference type="EMBL" id="SFE62836.1"/>
    </source>
</evidence>
<sequence>MVNKDKKNEKGMSRRQFVTGLGASVALFSIVPRHVLGKGYIPPSDKLNVAGVGVGGRGRSVLQGIYNGGTENIVALCDVDDARAEATYKDYPNAKRYKDFRKMLEAEKNNIDAVMVATPDHTHAVIAMAAMQLGKHVYVEKPLTHNIYEARMLTEMARKNKIVTQMGNQGSSGEGVRQMTEWIQAGVIGDVTNVHAWTNRPIWPQGLPTPTEKVPVPKTLDWELWLGPANFRDYNPIYVPFGWRGWWDFGTGALGDMACHIIDPVFRALKLGYPISVEASVTGVWTNGFKPANVTDSCPSSSNIHLEFPAREGMPAVKLHWYDGGIKPPRPEELKDDEPMGDWNGGVIFEGKRGKIMCGCYGANPTLLPTSEMAYFNAEKLKSLPRVEGNDRGHQTSWVAACKGGAPASSNFDYSGPLTETVLMGNLALRSLALTWEKDGKKISGDKKLLWDGQNMRITNFEPANQFVKREYRNGWSLGV</sequence>
<dbReference type="OrthoDB" id="9763611at2"/>
<dbReference type="InterPro" id="IPR043906">
    <property type="entry name" value="Gfo/Idh/MocA_OxRdtase_bact_C"/>
</dbReference>
<name>A0A1I2C326_9BACT</name>
<dbReference type="EMBL" id="FONY01000004">
    <property type="protein sequence ID" value="SFE62836.1"/>
    <property type="molecule type" value="Genomic_DNA"/>
</dbReference>
<dbReference type="AlphaFoldDB" id="A0A1I2C326"/>
<gene>
    <name evidence="3" type="ORF">SAMN04488541_100465</name>
</gene>
<feature type="domain" description="Gfo/Idh/MocA-like oxidoreductase bacterial type C-terminal" evidence="2">
    <location>
        <begin position="210"/>
        <end position="270"/>
    </location>
</feature>
<reference evidence="3 4" key="1">
    <citation type="submission" date="2016-10" db="EMBL/GenBank/DDBJ databases">
        <authorList>
            <person name="de Groot N.N."/>
        </authorList>
    </citation>
    <scope>NUCLEOTIDE SEQUENCE [LARGE SCALE GENOMIC DNA]</scope>
    <source>
        <strain>GEY</strain>
        <strain evidence="4">DSM 9560</strain>
    </source>
</reference>
<dbReference type="PANTHER" id="PTHR43818">
    <property type="entry name" value="BCDNA.GH03377"/>
    <property type="match status" value="1"/>
</dbReference>
<dbReference type="InterPro" id="IPR036291">
    <property type="entry name" value="NAD(P)-bd_dom_sf"/>
</dbReference>
<dbReference type="RefSeq" id="WP_091539925.1">
    <property type="nucleotide sequence ID" value="NZ_FONY01000004.1"/>
</dbReference>
<dbReference type="Proteomes" id="UP000199513">
    <property type="component" value="Unassembled WGS sequence"/>
</dbReference>
<organism evidence="3 4">
    <name type="scientific">Thermoflexibacter ruber</name>
    <dbReference type="NCBI Taxonomy" id="1003"/>
    <lineage>
        <taxon>Bacteria</taxon>
        <taxon>Pseudomonadati</taxon>
        <taxon>Bacteroidota</taxon>
        <taxon>Cytophagia</taxon>
        <taxon>Cytophagales</taxon>
        <taxon>Thermoflexibacteraceae</taxon>
        <taxon>Thermoflexibacter</taxon>
    </lineage>
</organism>
<protein>
    <submittedName>
        <fullName evidence="3">Oxidoreductase family, NAD-binding Rossmann fold</fullName>
    </submittedName>
</protein>
<dbReference type="SUPFAM" id="SSF55347">
    <property type="entry name" value="Glyceraldehyde-3-phosphate dehydrogenase-like, C-terminal domain"/>
    <property type="match status" value="1"/>
</dbReference>